<evidence type="ECO:0000259" key="3">
    <source>
        <dbReference type="Pfam" id="PF13359"/>
    </source>
</evidence>
<reference evidence="5 6" key="1">
    <citation type="submission" date="2018-03" db="EMBL/GenBank/DDBJ databases">
        <title>Genomic Encyclopedia of Archaeal and Bacterial Type Strains, Phase II (KMG-II): from individual species to whole genera.</title>
        <authorList>
            <person name="Goeker M."/>
        </authorList>
    </citation>
    <scope>NUCLEOTIDE SEQUENCE [LARGE SCALE GENOMIC DNA]</scope>
    <source>
        <strain evidence="5 6">DSM 44720</strain>
    </source>
</reference>
<keyword evidence="5" id="KW-0540">Nuclease</keyword>
<dbReference type="InterPro" id="IPR027805">
    <property type="entry name" value="Transposase_HTH_dom"/>
</dbReference>
<comment type="cofactor">
    <cofactor evidence="1">
        <name>a divalent metal cation</name>
        <dbReference type="ChEBI" id="CHEBI:60240"/>
    </cofactor>
</comment>
<dbReference type="Pfam" id="PF13613">
    <property type="entry name" value="HTH_Tnp_4"/>
    <property type="match status" value="1"/>
</dbReference>
<dbReference type="EMBL" id="PVTF01000009">
    <property type="protein sequence ID" value="PRY37904.1"/>
    <property type="molecule type" value="Genomic_DNA"/>
</dbReference>
<dbReference type="RefSeq" id="WP_245887098.1">
    <property type="nucleotide sequence ID" value="NZ_PVTF01000009.1"/>
</dbReference>
<protein>
    <submittedName>
        <fullName evidence="5">DDE superfamily endonuclease</fullName>
    </submittedName>
</protein>
<proteinExistence type="predicted"/>
<dbReference type="Pfam" id="PF13359">
    <property type="entry name" value="DDE_Tnp_4"/>
    <property type="match status" value="1"/>
</dbReference>
<organism evidence="5 6">
    <name type="scientific">Umezawaea tangerina</name>
    <dbReference type="NCBI Taxonomy" id="84725"/>
    <lineage>
        <taxon>Bacteria</taxon>
        <taxon>Bacillati</taxon>
        <taxon>Actinomycetota</taxon>
        <taxon>Actinomycetes</taxon>
        <taxon>Pseudonocardiales</taxon>
        <taxon>Pseudonocardiaceae</taxon>
        <taxon>Umezawaea</taxon>
    </lineage>
</organism>
<accession>A0A2T0SWV5</accession>
<sequence>MAEIGPLWQAQQEARLVSRPRSRAPGAGAKYRLVFVDRLLATVVHLRHGTKHDVLAAWFGVDRSTITRAVNEIRPLPAERGCRVEDGRRLRPLAEVVEHLGRSGTDSIVDATEVRVRRPAAGTAGRDRFVSGNSRQNAVKTMIVTDEVGRMLFCGATTPGSTADITQARQSELVTLLKNTTGLRVLADAGYQVLGARTGGQVIALPYRKFRKNPSSWYEEIHTRQRKAHSLRRIRVEHGIAHVKNWRSLTRHLGRRETFADTVRAVAGLLSDHQYHDRVEAARTTVR</sequence>
<dbReference type="GO" id="GO:0004519">
    <property type="term" value="F:endonuclease activity"/>
    <property type="evidence" value="ECO:0007669"/>
    <property type="project" value="UniProtKB-KW"/>
</dbReference>
<keyword evidence="5" id="KW-0378">Hydrolase</keyword>
<dbReference type="GO" id="GO:0046872">
    <property type="term" value="F:metal ion binding"/>
    <property type="evidence" value="ECO:0007669"/>
    <property type="project" value="UniProtKB-KW"/>
</dbReference>
<dbReference type="InterPro" id="IPR027806">
    <property type="entry name" value="HARBI1_dom"/>
</dbReference>
<keyword evidence="2" id="KW-0479">Metal-binding</keyword>
<evidence type="ECO:0000313" key="6">
    <source>
        <dbReference type="Proteomes" id="UP000239494"/>
    </source>
</evidence>
<evidence type="ECO:0000313" key="5">
    <source>
        <dbReference type="EMBL" id="PRY37904.1"/>
    </source>
</evidence>
<evidence type="ECO:0000256" key="1">
    <source>
        <dbReference type="ARBA" id="ARBA00001968"/>
    </source>
</evidence>
<dbReference type="Proteomes" id="UP000239494">
    <property type="component" value="Unassembled WGS sequence"/>
</dbReference>
<name>A0A2T0SWV5_9PSEU</name>
<evidence type="ECO:0000256" key="2">
    <source>
        <dbReference type="ARBA" id="ARBA00022723"/>
    </source>
</evidence>
<evidence type="ECO:0000259" key="4">
    <source>
        <dbReference type="Pfam" id="PF13613"/>
    </source>
</evidence>
<feature type="domain" description="Transposase Helix-turn-helix" evidence="4">
    <location>
        <begin position="32"/>
        <end position="82"/>
    </location>
</feature>
<keyword evidence="5" id="KW-0255">Endonuclease</keyword>
<gene>
    <name evidence="5" type="ORF">CLV43_109124</name>
</gene>
<feature type="domain" description="DDE Tnp4" evidence="3">
    <location>
        <begin position="109"/>
        <end position="269"/>
    </location>
</feature>
<keyword evidence="6" id="KW-1185">Reference proteome</keyword>
<comment type="caution">
    <text evidence="5">The sequence shown here is derived from an EMBL/GenBank/DDBJ whole genome shotgun (WGS) entry which is preliminary data.</text>
</comment>
<dbReference type="AlphaFoldDB" id="A0A2T0SWV5"/>